<dbReference type="GO" id="GO:0006654">
    <property type="term" value="P:phosphatidic acid biosynthetic process"/>
    <property type="evidence" value="ECO:0007669"/>
    <property type="project" value="TreeGrafter"/>
</dbReference>
<evidence type="ECO:0000259" key="7">
    <source>
        <dbReference type="SMART" id="SM00563"/>
    </source>
</evidence>
<dbReference type="eggNOG" id="COG0204">
    <property type="taxonomic scope" value="Bacteria"/>
</dbReference>
<evidence type="ECO:0000313" key="9">
    <source>
        <dbReference type="Proteomes" id="UP000009881"/>
    </source>
</evidence>
<keyword evidence="9" id="KW-1185">Reference proteome</keyword>
<evidence type="ECO:0000256" key="4">
    <source>
        <dbReference type="ARBA" id="ARBA00023098"/>
    </source>
</evidence>
<dbReference type="EMBL" id="ANHY01000018">
    <property type="protein sequence ID" value="EKV27680.1"/>
    <property type="molecule type" value="Genomic_DNA"/>
</dbReference>
<evidence type="ECO:0000313" key="8">
    <source>
        <dbReference type="EMBL" id="EKV27680.1"/>
    </source>
</evidence>
<dbReference type="AlphaFoldDB" id="K9GP28"/>
<dbReference type="SMART" id="SM00563">
    <property type="entry name" value="PlsC"/>
    <property type="match status" value="1"/>
</dbReference>
<dbReference type="CDD" id="cd07989">
    <property type="entry name" value="LPLAT_AGPAT-like"/>
    <property type="match status" value="1"/>
</dbReference>
<evidence type="ECO:0000256" key="5">
    <source>
        <dbReference type="ARBA" id="ARBA00023315"/>
    </source>
</evidence>
<organism evidence="8 9">
    <name type="scientific">Caenispirillum salinarum AK4</name>
    <dbReference type="NCBI Taxonomy" id="1238182"/>
    <lineage>
        <taxon>Bacteria</taxon>
        <taxon>Pseudomonadati</taxon>
        <taxon>Pseudomonadota</taxon>
        <taxon>Alphaproteobacteria</taxon>
        <taxon>Rhodospirillales</taxon>
        <taxon>Novispirillaceae</taxon>
        <taxon>Caenispirillum</taxon>
    </lineage>
</organism>
<accession>K9GP28</accession>
<evidence type="ECO:0000256" key="2">
    <source>
        <dbReference type="ARBA" id="ARBA00022516"/>
    </source>
</evidence>
<comment type="pathway">
    <text evidence="1">Lipid metabolism.</text>
</comment>
<keyword evidence="4" id="KW-0443">Lipid metabolism</keyword>
<keyword evidence="3 8" id="KW-0808">Transferase</keyword>
<reference evidence="8 9" key="1">
    <citation type="journal article" date="2013" name="Genome Announc.">
        <title>Draft Genome Sequence of an Alphaproteobacterium, Caenispirillum salinarum AK4(T), Isolated from a Solar Saltern.</title>
        <authorList>
            <person name="Khatri I."/>
            <person name="Singh A."/>
            <person name="Korpole S."/>
            <person name="Pinnaka A.K."/>
            <person name="Subramanian S."/>
        </authorList>
    </citation>
    <scope>NUCLEOTIDE SEQUENCE [LARGE SCALE GENOMIC DNA]</scope>
    <source>
        <strain evidence="8 9">AK4</strain>
    </source>
</reference>
<evidence type="ECO:0000256" key="1">
    <source>
        <dbReference type="ARBA" id="ARBA00005189"/>
    </source>
</evidence>
<keyword evidence="5 8" id="KW-0012">Acyltransferase</keyword>
<dbReference type="PATRIC" id="fig|1238182.3.peg.3489"/>
<dbReference type="Pfam" id="PF01553">
    <property type="entry name" value="Acyltransferase"/>
    <property type="match status" value="1"/>
</dbReference>
<dbReference type="Proteomes" id="UP000009881">
    <property type="component" value="Unassembled WGS sequence"/>
</dbReference>
<dbReference type="SUPFAM" id="SSF69593">
    <property type="entry name" value="Glycerol-3-phosphate (1)-acyltransferase"/>
    <property type="match status" value="1"/>
</dbReference>
<sequence length="299" mass="32915">MSHVIAAIRLLLFVLWTLLIIPPYALVMAVGGPYRSMARFYWGTVCRITNTQVVVRGALTDKRPLVMVANHTSYMDIVVLGSVVNGAFVAKSEVANWPGFGVIAKLGRTVFVDRKRSAALKQRNEIVRRLVTVREPLILFPEGTSNDGNRVLPFKTTLFNVAEKPVEGEEVWVQPVSIAYTRVDGLPMGYGWRPFYAWYGDMDLASHLWELLGFGRVTVEVEFHEPVTAAPFAHRRDLSRWCEEAVRNGVSRALHGRDDPPPPPLPGKEPVTDTTPSTAADAEPAAAAVGAARSPDAVT</sequence>
<dbReference type="InterPro" id="IPR002123">
    <property type="entry name" value="Plipid/glycerol_acylTrfase"/>
</dbReference>
<name>K9GP28_9PROT</name>
<protein>
    <submittedName>
        <fullName evidence="8">1-acyl-sn-glycerol-3-phosphate acyltransferase</fullName>
    </submittedName>
</protein>
<feature type="domain" description="Phospholipid/glycerol acyltransferase" evidence="7">
    <location>
        <begin position="65"/>
        <end position="181"/>
    </location>
</feature>
<evidence type="ECO:0000256" key="3">
    <source>
        <dbReference type="ARBA" id="ARBA00022679"/>
    </source>
</evidence>
<dbReference type="GO" id="GO:0003841">
    <property type="term" value="F:1-acylglycerol-3-phosphate O-acyltransferase activity"/>
    <property type="evidence" value="ECO:0007669"/>
    <property type="project" value="TreeGrafter"/>
</dbReference>
<dbReference type="RefSeq" id="WP_009541931.1">
    <property type="nucleotide sequence ID" value="NZ_ANHY01000018.1"/>
</dbReference>
<proteinExistence type="predicted"/>
<feature type="compositionally biased region" description="Low complexity" evidence="6">
    <location>
        <begin position="272"/>
        <end position="299"/>
    </location>
</feature>
<dbReference type="PANTHER" id="PTHR10434:SF64">
    <property type="entry name" value="1-ACYL-SN-GLYCEROL-3-PHOSPHATE ACYLTRANSFERASE-RELATED"/>
    <property type="match status" value="1"/>
</dbReference>
<dbReference type="PANTHER" id="PTHR10434">
    <property type="entry name" value="1-ACYL-SN-GLYCEROL-3-PHOSPHATE ACYLTRANSFERASE"/>
    <property type="match status" value="1"/>
</dbReference>
<feature type="region of interest" description="Disordered" evidence="6">
    <location>
        <begin position="252"/>
        <end position="299"/>
    </location>
</feature>
<gene>
    <name evidence="8" type="ORF">C882_1275</name>
</gene>
<comment type="caution">
    <text evidence="8">The sequence shown here is derived from an EMBL/GenBank/DDBJ whole genome shotgun (WGS) entry which is preliminary data.</text>
</comment>
<evidence type="ECO:0000256" key="6">
    <source>
        <dbReference type="SAM" id="MobiDB-lite"/>
    </source>
</evidence>
<dbReference type="STRING" id="1238182.C882_1275"/>
<keyword evidence="2" id="KW-0444">Lipid biosynthesis</keyword>